<evidence type="ECO:0000313" key="2">
    <source>
        <dbReference type="EMBL" id="WOL08992.1"/>
    </source>
</evidence>
<dbReference type="AlphaFoldDB" id="A0AAQ3KJF8"/>
<sequence>MYDMNRILQVQIFYNLSLRILTTQCSTVLHFMVVRVLFRELLLVEVGCKDSLLLWNMDGEGLCLYFFNMTISDLNSWVFKTFLCVFALKKMICLHVVFAISNLVIPYHIYFLYFSTIV</sequence>
<evidence type="ECO:0000313" key="3">
    <source>
        <dbReference type="Proteomes" id="UP001327560"/>
    </source>
</evidence>
<proteinExistence type="predicted"/>
<keyword evidence="1" id="KW-0472">Membrane</keyword>
<dbReference type="EMBL" id="CP136894">
    <property type="protein sequence ID" value="WOL08992.1"/>
    <property type="molecule type" value="Genomic_DNA"/>
</dbReference>
<protein>
    <submittedName>
        <fullName evidence="2">Uncharacterized protein</fullName>
    </submittedName>
</protein>
<keyword evidence="3" id="KW-1185">Reference proteome</keyword>
<keyword evidence="1" id="KW-0812">Transmembrane</keyword>
<name>A0AAQ3KJF8_9LILI</name>
<gene>
    <name evidence="2" type="ORF">Cni_G17745</name>
</gene>
<keyword evidence="1" id="KW-1133">Transmembrane helix</keyword>
<organism evidence="2 3">
    <name type="scientific">Canna indica</name>
    <name type="common">Indian-shot</name>
    <dbReference type="NCBI Taxonomy" id="4628"/>
    <lineage>
        <taxon>Eukaryota</taxon>
        <taxon>Viridiplantae</taxon>
        <taxon>Streptophyta</taxon>
        <taxon>Embryophyta</taxon>
        <taxon>Tracheophyta</taxon>
        <taxon>Spermatophyta</taxon>
        <taxon>Magnoliopsida</taxon>
        <taxon>Liliopsida</taxon>
        <taxon>Zingiberales</taxon>
        <taxon>Cannaceae</taxon>
        <taxon>Canna</taxon>
    </lineage>
</organism>
<reference evidence="2 3" key="1">
    <citation type="submission" date="2023-10" db="EMBL/GenBank/DDBJ databases">
        <title>Chromosome-scale genome assembly provides insights into flower coloration mechanisms of Canna indica.</title>
        <authorList>
            <person name="Li C."/>
        </authorList>
    </citation>
    <scope>NUCLEOTIDE SEQUENCE [LARGE SCALE GENOMIC DNA]</scope>
    <source>
        <tissue evidence="2">Flower</tissue>
    </source>
</reference>
<accession>A0AAQ3KJF8</accession>
<feature type="transmembrane region" description="Helical" evidence="1">
    <location>
        <begin position="92"/>
        <end position="113"/>
    </location>
</feature>
<dbReference type="Proteomes" id="UP001327560">
    <property type="component" value="Chromosome 5"/>
</dbReference>
<feature type="transmembrane region" description="Helical" evidence="1">
    <location>
        <begin position="12"/>
        <end position="33"/>
    </location>
</feature>
<evidence type="ECO:0000256" key="1">
    <source>
        <dbReference type="SAM" id="Phobius"/>
    </source>
</evidence>